<evidence type="ECO:0000256" key="5">
    <source>
        <dbReference type="SAM" id="Phobius"/>
    </source>
</evidence>
<comment type="caution">
    <text evidence="7">The sequence shown here is derived from an EMBL/GenBank/DDBJ whole genome shotgun (WGS) entry which is preliminary data.</text>
</comment>
<evidence type="ECO:0000256" key="3">
    <source>
        <dbReference type="ARBA" id="ARBA00022989"/>
    </source>
</evidence>
<reference evidence="7 8" key="1">
    <citation type="submission" date="2019-09" db="EMBL/GenBank/DDBJ databases">
        <title>Mumia zhuanghuii sp. nov. isolated from the intestinal contents of plateau pika (Ochotona curzoniae) in the Qinghai-Tibet plateau of China.</title>
        <authorList>
            <person name="Tian Z."/>
        </authorList>
    </citation>
    <scope>NUCLEOTIDE SEQUENCE [LARGE SCALE GENOMIC DNA]</scope>
    <source>
        <strain evidence="8">350</strain>
    </source>
</reference>
<feature type="transmembrane region" description="Helical" evidence="5">
    <location>
        <begin position="37"/>
        <end position="58"/>
    </location>
</feature>
<dbReference type="GO" id="GO:0016020">
    <property type="term" value="C:membrane"/>
    <property type="evidence" value="ECO:0007669"/>
    <property type="project" value="UniProtKB-SubCell"/>
</dbReference>
<keyword evidence="2 5" id="KW-0812">Transmembrane</keyword>
<organism evidence="7 8">
    <name type="scientific">Mumia zhuanghuii</name>
    <dbReference type="NCBI Taxonomy" id="2585211"/>
    <lineage>
        <taxon>Bacteria</taxon>
        <taxon>Bacillati</taxon>
        <taxon>Actinomycetota</taxon>
        <taxon>Actinomycetes</taxon>
        <taxon>Propionibacteriales</taxon>
        <taxon>Nocardioidaceae</taxon>
        <taxon>Mumia</taxon>
    </lineage>
</organism>
<dbReference type="Pfam" id="PF13515">
    <property type="entry name" value="FUSC_2"/>
    <property type="match status" value="1"/>
</dbReference>
<dbReference type="RefSeq" id="WP_149771634.1">
    <property type="nucleotide sequence ID" value="NZ_VDFQ02000007.1"/>
</dbReference>
<name>A0A5Q6RJU7_9ACTN</name>
<dbReference type="EMBL" id="VDFQ02000007">
    <property type="protein sequence ID" value="KAA1418345.1"/>
    <property type="molecule type" value="Genomic_DNA"/>
</dbReference>
<dbReference type="AlphaFoldDB" id="A0A5Q6RJU7"/>
<keyword evidence="3 5" id="KW-1133">Transmembrane helix</keyword>
<dbReference type="OrthoDB" id="5198202at2"/>
<sequence length="377" mass="40093">MAREEGFLQRIAGRPDVRGGRVPVSLHTRIAWVRSQWTAIVQISLGAAIAWVIAHTVIGHEQPFFAPVAAILVIFAGAGGRRQNTIELFFGVSVGVLIGEGLILVIGRGWWQIGVIVALAAMAATFLGMRGLARTQAATSASLLAAIVPVTSGNPAVVRFVDAVVGGLVGLAMALLIPGNPARRANRDMQVVLGSLDEALRQIETALRLGDAGPAWTALQQLRAAQPAITGLETTVANADEIARYSPLRWGQRGHVERYVIAIRDVDNAIRDTRVLARRVHTMLRRGERAFPGIPEAVGLLQLSVGVFADDIAAEDAYDEARRQLIDAAKLATRALPDAATINDAAVVAQVRAIASDLLYATGWTVAQVDRAMGSAQ</sequence>
<accession>A0A5Q6RJU7</accession>
<evidence type="ECO:0000313" key="8">
    <source>
        <dbReference type="Proteomes" id="UP000307768"/>
    </source>
</evidence>
<dbReference type="InterPro" id="IPR049453">
    <property type="entry name" value="Memb_transporter_dom"/>
</dbReference>
<proteinExistence type="predicted"/>
<comment type="subcellular location">
    <subcellularLocation>
        <location evidence="1">Membrane</location>
        <topology evidence="1">Multi-pass membrane protein</topology>
    </subcellularLocation>
</comment>
<feature type="transmembrane region" description="Helical" evidence="5">
    <location>
        <begin position="110"/>
        <end position="128"/>
    </location>
</feature>
<feature type="domain" description="Integral membrane bound transporter" evidence="6">
    <location>
        <begin position="49"/>
        <end position="172"/>
    </location>
</feature>
<feature type="transmembrane region" description="Helical" evidence="5">
    <location>
        <begin position="157"/>
        <end position="177"/>
    </location>
</feature>
<dbReference type="Proteomes" id="UP000307768">
    <property type="component" value="Unassembled WGS sequence"/>
</dbReference>
<feature type="transmembrane region" description="Helical" evidence="5">
    <location>
        <begin position="88"/>
        <end position="104"/>
    </location>
</feature>
<evidence type="ECO:0000259" key="6">
    <source>
        <dbReference type="Pfam" id="PF13515"/>
    </source>
</evidence>
<protein>
    <submittedName>
        <fullName evidence="7">Aromatic acid exporter family protein</fullName>
    </submittedName>
</protein>
<evidence type="ECO:0000313" key="7">
    <source>
        <dbReference type="EMBL" id="KAA1418345.1"/>
    </source>
</evidence>
<keyword evidence="4 5" id="KW-0472">Membrane</keyword>
<feature type="transmembrane region" description="Helical" evidence="5">
    <location>
        <begin position="64"/>
        <end position="81"/>
    </location>
</feature>
<evidence type="ECO:0000256" key="4">
    <source>
        <dbReference type="ARBA" id="ARBA00023136"/>
    </source>
</evidence>
<gene>
    <name evidence="7" type="ORF">FE697_021220</name>
</gene>
<evidence type="ECO:0000256" key="1">
    <source>
        <dbReference type="ARBA" id="ARBA00004141"/>
    </source>
</evidence>
<evidence type="ECO:0000256" key="2">
    <source>
        <dbReference type="ARBA" id="ARBA00022692"/>
    </source>
</evidence>